<feature type="active site" evidence="3">
    <location>
        <position position="161"/>
    </location>
</feature>
<evidence type="ECO:0000313" key="6">
    <source>
        <dbReference type="EMBL" id="APX12089.1"/>
    </source>
</evidence>
<dbReference type="PIRSF" id="PIRSF000103">
    <property type="entry name" value="HIBADH"/>
    <property type="match status" value="1"/>
</dbReference>
<dbReference type="GO" id="GO:0050661">
    <property type="term" value="F:NADP binding"/>
    <property type="evidence" value="ECO:0007669"/>
    <property type="project" value="InterPro"/>
</dbReference>
<dbReference type="STRING" id="299262.BWR18_10665"/>
<organism evidence="6 7">
    <name type="scientific">Tateyamaria omphalii</name>
    <dbReference type="NCBI Taxonomy" id="299262"/>
    <lineage>
        <taxon>Bacteria</taxon>
        <taxon>Pseudomonadati</taxon>
        <taxon>Pseudomonadota</taxon>
        <taxon>Alphaproteobacteria</taxon>
        <taxon>Rhodobacterales</taxon>
        <taxon>Roseobacteraceae</taxon>
        <taxon>Tateyamaria</taxon>
    </lineage>
</organism>
<dbReference type="InterPro" id="IPR008927">
    <property type="entry name" value="6-PGluconate_DH-like_C_sf"/>
</dbReference>
<reference evidence="6 7" key="1">
    <citation type="submission" date="2017-01" db="EMBL/GenBank/DDBJ databases">
        <title>Complete genome of Tateyamaria omphalii DOK1-4 isolated from seawater in Dokdo.</title>
        <authorList>
            <person name="Kim J.H."/>
            <person name="Chi W.-J."/>
        </authorList>
    </citation>
    <scope>NUCLEOTIDE SEQUENCE [LARGE SCALE GENOMIC DNA]</scope>
    <source>
        <strain evidence="6 7">DOK1-4</strain>
    </source>
</reference>
<dbReference type="GO" id="GO:0051287">
    <property type="term" value="F:NAD binding"/>
    <property type="evidence" value="ECO:0007669"/>
    <property type="project" value="InterPro"/>
</dbReference>
<dbReference type="KEGG" id="tom:BWR18_10665"/>
<gene>
    <name evidence="6" type="ORF">BWR18_10665</name>
</gene>
<dbReference type="Pfam" id="PF03446">
    <property type="entry name" value="NAD_binding_2"/>
    <property type="match status" value="1"/>
</dbReference>
<evidence type="ECO:0000259" key="5">
    <source>
        <dbReference type="Pfam" id="PF14833"/>
    </source>
</evidence>
<evidence type="ECO:0000256" key="3">
    <source>
        <dbReference type="PIRSR" id="PIRSR000103-1"/>
    </source>
</evidence>
<protein>
    <submittedName>
        <fullName evidence="6">3-hydroxyisobutyrate dehydrogenase</fullName>
    </submittedName>
</protein>
<feature type="domain" description="6-phosphogluconate dehydrogenase NADP-binding" evidence="4">
    <location>
        <begin position="2"/>
        <end position="152"/>
    </location>
</feature>
<keyword evidence="1" id="KW-0560">Oxidoreductase</keyword>
<evidence type="ECO:0000259" key="4">
    <source>
        <dbReference type="Pfam" id="PF03446"/>
    </source>
</evidence>
<evidence type="ECO:0000256" key="2">
    <source>
        <dbReference type="ARBA" id="ARBA00023027"/>
    </source>
</evidence>
<dbReference type="GO" id="GO:0016491">
    <property type="term" value="F:oxidoreductase activity"/>
    <property type="evidence" value="ECO:0007669"/>
    <property type="project" value="UniProtKB-KW"/>
</dbReference>
<keyword evidence="7" id="KW-1185">Reference proteome</keyword>
<dbReference type="InterPro" id="IPR029154">
    <property type="entry name" value="HIBADH-like_NADP-bd"/>
</dbReference>
<evidence type="ECO:0000313" key="7">
    <source>
        <dbReference type="Proteomes" id="UP000186336"/>
    </source>
</evidence>
<dbReference type="SUPFAM" id="SSF48179">
    <property type="entry name" value="6-phosphogluconate dehydrogenase C-terminal domain-like"/>
    <property type="match status" value="1"/>
</dbReference>
<dbReference type="InterPro" id="IPR015815">
    <property type="entry name" value="HIBADH-related"/>
</dbReference>
<dbReference type="InterPro" id="IPR006115">
    <property type="entry name" value="6PGDH_NADP-bd"/>
</dbReference>
<evidence type="ECO:0000256" key="1">
    <source>
        <dbReference type="ARBA" id="ARBA00023002"/>
    </source>
</evidence>
<dbReference type="Gene3D" id="1.10.1040.10">
    <property type="entry name" value="N-(1-d-carboxylethyl)-l-norvaline Dehydrogenase, domain 2"/>
    <property type="match status" value="1"/>
</dbReference>
<dbReference type="EMBL" id="CP019312">
    <property type="protein sequence ID" value="APX12089.1"/>
    <property type="molecule type" value="Genomic_DNA"/>
</dbReference>
<dbReference type="PANTHER" id="PTHR43060">
    <property type="entry name" value="3-HYDROXYISOBUTYRATE DEHYDROGENASE-LIKE 1, MITOCHONDRIAL-RELATED"/>
    <property type="match status" value="1"/>
</dbReference>
<dbReference type="InterPro" id="IPR036291">
    <property type="entry name" value="NAD(P)-bd_dom_sf"/>
</dbReference>
<proteinExistence type="predicted"/>
<dbReference type="Gene3D" id="3.40.50.720">
    <property type="entry name" value="NAD(P)-binding Rossmann-like Domain"/>
    <property type="match status" value="1"/>
</dbReference>
<sequence>MIGLAGCGRMGLPMLAALHDGGVDAMGFDLVDPGLPHVTTNIMGFAPRLETLFSVVRDEAQTNALLFDSQNLMGTAPNLNRIFICSTLSPRYVRGLRDRIPDHITLIDAPMSGAVIAAENRTLSFMLGGNDQDIADATPMLALMGTNFHHMGGFGAGMQAKVLNNLLAASHTAMTRLVLDWADEAGLDTNHLLNLIETSSGQNWLASGFETIEFAKHGYAPDNSIGILVKDVSAALDAAPDGADTSLPKQVQATIRALKPRTS</sequence>
<dbReference type="OrthoDB" id="9812907at2"/>
<keyword evidence="2" id="KW-0520">NAD</keyword>
<dbReference type="AlphaFoldDB" id="A0A1P8MVW8"/>
<dbReference type="InterPro" id="IPR013328">
    <property type="entry name" value="6PGD_dom2"/>
</dbReference>
<dbReference type="Proteomes" id="UP000186336">
    <property type="component" value="Chromosome"/>
</dbReference>
<feature type="domain" description="3-hydroxyisobutyrate dehydrogenase-like NAD-binding" evidence="5">
    <location>
        <begin position="155"/>
        <end position="256"/>
    </location>
</feature>
<accession>A0A1P8MVW8</accession>
<dbReference type="RefSeq" id="WP_076628121.1">
    <property type="nucleotide sequence ID" value="NZ_CP019312.1"/>
</dbReference>
<dbReference type="Pfam" id="PF14833">
    <property type="entry name" value="NAD_binding_11"/>
    <property type="match status" value="1"/>
</dbReference>
<name>A0A1P8MVW8_9RHOB</name>
<dbReference type="SUPFAM" id="SSF51735">
    <property type="entry name" value="NAD(P)-binding Rossmann-fold domains"/>
    <property type="match status" value="1"/>
</dbReference>